<gene>
    <name evidence="1" type="ORF">AFUS01_LOCUS25569</name>
</gene>
<keyword evidence="2" id="KW-1185">Reference proteome</keyword>
<organism evidence="1 2">
    <name type="scientific">Allacma fusca</name>
    <dbReference type="NCBI Taxonomy" id="39272"/>
    <lineage>
        <taxon>Eukaryota</taxon>
        <taxon>Metazoa</taxon>
        <taxon>Ecdysozoa</taxon>
        <taxon>Arthropoda</taxon>
        <taxon>Hexapoda</taxon>
        <taxon>Collembola</taxon>
        <taxon>Symphypleona</taxon>
        <taxon>Sminthuridae</taxon>
        <taxon>Allacma</taxon>
    </lineage>
</organism>
<comment type="caution">
    <text evidence="1">The sequence shown here is derived from an EMBL/GenBank/DDBJ whole genome shotgun (WGS) entry which is preliminary data.</text>
</comment>
<evidence type="ECO:0000313" key="1">
    <source>
        <dbReference type="EMBL" id="CAG7787040.1"/>
    </source>
</evidence>
<name>A0A8J2KI19_9HEXA</name>
<dbReference type="Proteomes" id="UP000708208">
    <property type="component" value="Unassembled WGS sequence"/>
</dbReference>
<dbReference type="AlphaFoldDB" id="A0A8J2KI19"/>
<dbReference type="EMBL" id="CAJVCH010330577">
    <property type="protein sequence ID" value="CAG7787040.1"/>
    <property type="molecule type" value="Genomic_DNA"/>
</dbReference>
<sequence>MTCPQSCAQDFSSRYATELGFNAFDVIQTGIKNSVCQSTSVMDDERIWNLRINWEEIMESLSNTGGQQNRLTIKQSPTEKIKNLKNILRSTLYQQNSGV</sequence>
<evidence type="ECO:0000313" key="2">
    <source>
        <dbReference type="Proteomes" id="UP000708208"/>
    </source>
</evidence>
<protein>
    <submittedName>
        <fullName evidence="1">Uncharacterized protein</fullName>
    </submittedName>
</protein>
<proteinExistence type="predicted"/>
<accession>A0A8J2KI19</accession>
<reference evidence="1" key="1">
    <citation type="submission" date="2021-06" db="EMBL/GenBank/DDBJ databases">
        <authorList>
            <person name="Hodson N. C."/>
            <person name="Mongue J. A."/>
            <person name="Jaron S. K."/>
        </authorList>
    </citation>
    <scope>NUCLEOTIDE SEQUENCE</scope>
</reference>